<proteinExistence type="predicted"/>
<sequence>MPGRGFEFLKVTHKHHRRPAPGKELTKDYNVLEAGLSMAVHLDKGCYKGQETISRLITYNGVKQRLWGIKLSGQAAPGTSIMLDGKKIFEQVGVLTSYVLGRRDGDHVGLGYAKRHVSQADEVFIGDVKGTLVDVPFLSYTKL</sequence>
<dbReference type="SUPFAM" id="SSF101790">
    <property type="entry name" value="Aminomethyltransferase beta-barrel domain"/>
    <property type="match status" value="1"/>
</dbReference>
<dbReference type="GO" id="GO:0005739">
    <property type="term" value="C:mitochondrion"/>
    <property type="evidence" value="ECO:0007669"/>
    <property type="project" value="TreeGrafter"/>
</dbReference>
<dbReference type="Proteomes" id="UP000287651">
    <property type="component" value="Unassembled WGS sequence"/>
</dbReference>
<dbReference type="PANTHER" id="PTHR43757:SF14">
    <property type="entry name" value="GLYCINE CLEAVAGE T-PROTEIN FAMILY"/>
    <property type="match status" value="1"/>
</dbReference>
<evidence type="ECO:0000256" key="1">
    <source>
        <dbReference type="ARBA" id="ARBA00022946"/>
    </source>
</evidence>
<reference evidence="2 3" key="1">
    <citation type="journal article" date="2014" name="Agronomy (Basel)">
        <title>A Draft Genome Sequence for Ensete ventricosum, the Drought-Tolerant Tree Against Hunger.</title>
        <authorList>
            <person name="Harrison J."/>
            <person name="Moore K.A."/>
            <person name="Paszkiewicz K."/>
            <person name="Jones T."/>
            <person name="Grant M."/>
            <person name="Ambacheew D."/>
            <person name="Muzemil S."/>
            <person name="Studholme D.J."/>
        </authorList>
    </citation>
    <scope>NUCLEOTIDE SEQUENCE [LARGE SCALE GENOMIC DNA]</scope>
</reference>
<name>A0A427ARW3_ENSVE</name>
<dbReference type="InterPro" id="IPR028896">
    <property type="entry name" value="GcvT/YgfZ/DmdA"/>
</dbReference>
<dbReference type="Gene3D" id="3.30.1360.120">
    <property type="entry name" value="Probable tRNA modification gtpase trme, domain 1"/>
    <property type="match status" value="1"/>
</dbReference>
<dbReference type="InterPro" id="IPR017703">
    <property type="entry name" value="YgfZ/GCV_T_CS"/>
</dbReference>
<dbReference type="InterPro" id="IPR027266">
    <property type="entry name" value="TrmE/GcvT-like"/>
</dbReference>
<gene>
    <name evidence="2" type="ORF">B296_00026394</name>
</gene>
<dbReference type="SUPFAM" id="SSF103025">
    <property type="entry name" value="Folate-binding domain"/>
    <property type="match status" value="1"/>
</dbReference>
<keyword evidence="1" id="KW-0809">Transit peptide</keyword>
<dbReference type="InterPro" id="IPR029043">
    <property type="entry name" value="GcvT/YgfZ_C"/>
</dbReference>
<evidence type="ECO:0000313" key="2">
    <source>
        <dbReference type="EMBL" id="RRT78923.1"/>
    </source>
</evidence>
<dbReference type="AlphaFoldDB" id="A0A427ARW3"/>
<evidence type="ECO:0000313" key="3">
    <source>
        <dbReference type="Proteomes" id="UP000287651"/>
    </source>
</evidence>
<dbReference type="EMBL" id="AMZH03001552">
    <property type="protein sequence ID" value="RRT78923.1"/>
    <property type="molecule type" value="Genomic_DNA"/>
</dbReference>
<organism evidence="2 3">
    <name type="scientific">Ensete ventricosum</name>
    <name type="common">Abyssinian banana</name>
    <name type="synonym">Musa ensete</name>
    <dbReference type="NCBI Taxonomy" id="4639"/>
    <lineage>
        <taxon>Eukaryota</taxon>
        <taxon>Viridiplantae</taxon>
        <taxon>Streptophyta</taxon>
        <taxon>Embryophyta</taxon>
        <taxon>Tracheophyta</taxon>
        <taxon>Spermatophyta</taxon>
        <taxon>Magnoliopsida</taxon>
        <taxon>Liliopsida</taxon>
        <taxon>Zingiberales</taxon>
        <taxon>Musaceae</taxon>
        <taxon>Ensete</taxon>
    </lineage>
</organism>
<evidence type="ECO:0008006" key="4">
    <source>
        <dbReference type="Google" id="ProtNLM"/>
    </source>
</evidence>
<protein>
    <recommendedName>
        <fullName evidence="4">Aminomethyltransferase folate-binding domain-containing protein</fullName>
    </recommendedName>
</protein>
<dbReference type="NCBIfam" id="TIGR03317">
    <property type="entry name" value="ygfZ_signature"/>
    <property type="match status" value="1"/>
</dbReference>
<comment type="caution">
    <text evidence="2">The sequence shown here is derived from an EMBL/GenBank/DDBJ whole genome shotgun (WGS) entry which is preliminary data.</text>
</comment>
<dbReference type="PANTHER" id="PTHR43757">
    <property type="entry name" value="AMINOMETHYLTRANSFERASE"/>
    <property type="match status" value="1"/>
</dbReference>
<accession>A0A427ARW3</accession>